<evidence type="ECO:0000256" key="2">
    <source>
        <dbReference type="PROSITE-ProRule" id="PRU00118"/>
    </source>
</evidence>
<keyword evidence="1 2" id="KW-0694">RNA-binding</keyword>
<evidence type="ECO:0000313" key="5">
    <source>
        <dbReference type="Proteomes" id="UP000034753"/>
    </source>
</evidence>
<dbReference type="CDD" id="cd22534">
    <property type="entry name" value="KH-II_Era"/>
    <property type="match status" value="1"/>
</dbReference>
<sequence>VDTPGIFGKVVDSLSKRINPRAEQALSRHVDVVIYMVDHTREKDFEENKAIGIVRKIKAPKILVINKSDVRTPTYIVQYKFLEEEFDRTIEISALHRKNLNTLLEAIFELLPEGKPMVDTKDMVQPGLNIESKTFLAEIIREKAFLFLRREVPYRVTAIVDEVVERGSGALYIKARILTTEDRYKAMIIGAGGVMIKEISMASRKELETATSKKVFLDLTVETNEHWMDFV</sequence>
<name>A0A0G0YRU7_9BACT</name>
<dbReference type="InterPro" id="IPR015946">
    <property type="entry name" value="KH_dom-like_a/b"/>
</dbReference>
<dbReference type="SUPFAM" id="SSF52540">
    <property type="entry name" value="P-loop containing nucleoside triphosphate hydrolases"/>
    <property type="match status" value="1"/>
</dbReference>
<dbReference type="SUPFAM" id="SSF54814">
    <property type="entry name" value="Prokaryotic type KH domain (KH-domain type II)"/>
    <property type="match status" value="1"/>
</dbReference>
<dbReference type="InterPro" id="IPR027417">
    <property type="entry name" value="P-loop_NTPase"/>
</dbReference>
<dbReference type="PANTHER" id="PTHR42698">
    <property type="entry name" value="GTPASE ERA"/>
    <property type="match status" value="1"/>
</dbReference>
<dbReference type="InterPro" id="IPR004044">
    <property type="entry name" value="KH_dom_type_2"/>
</dbReference>
<dbReference type="GO" id="GO:0043024">
    <property type="term" value="F:ribosomal small subunit binding"/>
    <property type="evidence" value="ECO:0007669"/>
    <property type="project" value="TreeGrafter"/>
</dbReference>
<evidence type="ECO:0000256" key="1">
    <source>
        <dbReference type="ARBA" id="ARBA00022884"/>
    </source>
</evidence>
<dbReference type="Gene3D" id="3.40.50.300">
    <property type="entry name" value="P-loop containing nucleotide triphosphate hydrolases"/>
    <property type="match status" value="1"/>
</dbReference>
<dbReference type="InterPro" id="IPR009019">
    <property type="entry name" value="KH_sf_prok-type"/>
</dbReference>
<feature type="non-terminal residue" evidence="4">
    <location>
        <position position="1"/>
    </location>
</feature>
<proteinExistence type="predicted"/>
<comment type="caution">
    <text evidence="4">The sequence shown here is derived from an EMBL/GenBank/DDBJ whole genome shotgun (WGS) entry which is preliminary data.</text>
</comment>
<feature type="domain" description="KH type-2" evidence="3">
    <location>
        <begin position="148"/>
        <end position="225"/>
    </location>
</feature>
<dbReference type="EMBL" id="LCBN01000054">
    <property type="protein sequence ID" value="KKS12391.1"/>
    <property type="molecule type" value="Genomic_DNA"/>
</dbReference>
<protein>
    <submittedName>
        <fullName evidence="4">GTPase Era</fullName>
    </submittedName>
</protein>
<dbReference type="PROSITE" id="PS50823">
    <property type="entry name" value="KH_TYPE_2"/>
    <property type="match status" value="1"/>
</dbReference>
<dbReference type="Gene3D" id="3.30.300.20">
    <property type="match status" value="1"/>
</dbReference>
<dbReference type="GO" id="GO:0019843">
    <property type="term" value="F:rRNA binding"/>
    <property type="evidence" value="ECO:0007669"/>
    <property type="project" value="TreeGrafter"/>
</dbReference>
<dbReference type="GO" id="GO:0005829">
    <property type="term" value="C:cytosol"/>
    <property type="evidence" value="ECO:0007669"/>
    <property type="project" value="TreeGrafter"/>
</dbReference>
<dbReference type="AlphaFoldDB" id="A0A0G0YRU7"/>
<dbReference type="Proteomes" id="UP000034753">
    <property type="component" value="Unassembled WGS sequence"/>
</dbReference>
<dbReference type="InterPro" id="IPR005662">
    <property type="entry name" value="GTPase_Era-like"/>
</dbReference>
<dbReference type="GO" id="GO:0005525">
    <property type="term" value="F:GTP binding"/>
    <property type="evidence" value="ECO:0007669"/>
    <property type="project" value="InterPro"/>
</dbReference>
<evidence type="ECO:0000259" key="3">
    <source>
        <dbReference type="PROSITE" id="PS50823"/>
    </source>
</evidence>
<dbReference type="PANTHER" id="PTHR42698:SF1">
    <property type="entry name" value="GTPASE ERA, MITOCHONDRIAL"/>
    <property type="match status" value="1"/>
</dbReference>
<dbReference type="GO" id="GO:0000028">
    <property type="term" value="P:ribosomal small subunit assembly"/>
    <property type="evidence" value="ECO:0007669"/>
    <property type="project" value="TreeGrafter"/>
</dbReference>
<reference evidence="4 5" key="1">
    <citation type="journal article" date="2015" name="Nature">
        <title>rRNA introns, odd ribosomes, and small enigmatic genomes across a large radiation of phyla.</title>
        <authorList>
            <person name="Brown C.T."/>
            <person name="Hug L.A."/>
            <person name="Thomas B.C."/>
            <person name="Sharon I."/>
            <person name="Castelle C.J."/>
            <person name="Singh A."/>
            <person name="Wilkins M.J."/>
            <person name="Williams K.H."/>
            <person name="Banfield J.F."/>
        </authorList>
    </citation>
    <scope>NUCLEOTIDE SEQUENCE [LARGE SCALE GENOMIC DNA]</scope>
</reference>
<dbReference type="Pfam" id="PF07650">
    <property type="entry name" value="KH_2"/>
    <property type="match status" value="1"/>
</dbReference>
<gene>
    <name evidence="4" type="ORF">UU67_C0054G0001</name>
</gene>
<accession>A0A0G0YRU7</accession>
<organism evidence="4 5">
    <name type="scientific">Candidatus Daviesbacteria bacterium GW2011_GWB1_41_5</name>
    <dbReference type="NCBI Taxonomy" id="1618429"/>
    <lineage>
        <taxon>Bacteria</taxon>
        <taxon>Candidatus Daviesiibacteriota</taxon>
    </lineage>
</organism>
<evidence type="ECO:0000313" key="4">
    <source>
        <dbReference type="EMBL" id="KKS12391.1"/>
    </source>
</evidence>